<dbReference type="PROSITE" id="PS51077">
    <property type="entry name" value="HTH_ICLR"/>
    <property type="match status" value="1"/>
</dbReference>
<gene>
    <name evidence="6" type="ORF">SAMN04515672_3362</name>
</gene>
<dbReference type="Proteomes" id="UP000198882">
    <property type="component" value="Unassembled WGS sequence"/>
</dbReference>
<keyword evidence="7" id="KW-1185">Reference proteome</keyword>
<dbReference type="SMART" id="SM00346">
    <property type="entry name" value="HTH_ICLR"/>
    <property type="match status" value="1"/>
</dbReference>
<dbReference type="OrthoDB" id="14763at2157"/>
<proteinExistence type="predicted"/>
<dbReference type="InterPro" id="IPR036388">
    <property type="entry name" value="WH-like_DNA-bd_sf"/>
</dbReference>
<dbReference type="InterPro" id="IPR036390">
    <property type="entry name" value="WH_DNA-bd_sf"/>
</dbReference>
<dbReference type="InterPro" id="IPR029016">
    <property type="entry name" value="GAF-like_dom_sf"/>
</dbReference>
<dbReference type="PROSITE" id="PS51078">
    <property type="entry name" value="ICLR_ED"/>
    <property type="match status" value="1"/>
</dbReference>
<dbReference type="PANTHER" id="PTHR30136">
    <property type="entry name" value="HELIX-TURN-HELIX TRANSCRIPTIONAL REGULATOR, ICLR FAMILY"/>
    <property type="match status" value="1"/>
</dbReference>
<dbReference type="CDD" id="cd00090">
    <property type="entry name" value="HTH_ARSR"/>
    <property type="match status" value="1"/>
</dbReference>
<feature type="domain" description="HTH iclR-type" evidence="4">
    <location>
        <begin position="11"/>
        <end position="70"/>
    </location>
</feature>
<dbReference type="Gene3D" id="3.30.450.40">
    <property type="match status" value="1"/>
</dbReference>
<dbReference type="Gene3D" id="1.10.10.10">
    <property type="entry name" value="Winged helix-like DNA-binding domain superfamily/Winged helix DNA-binding domain"/>
    <property type="match status" value="1"/>
</dbReference>
<dbReference type="Pfam" id="PF01614">
    <property type="entry name" value="IclR_C"/>
    <property type="match status" value="1"/>
</dbReference>
<dbReference type="GO" id="GO:0003677">
    <property type="term" value="F:DNA binding"/>
    <property type="evidence" value="ECO:0007669"/>
    <property type="project" value="UniProtKB-KW"/>
</dbReference>
<dbReference type="RefSeq" id="WP_090309576.1">
    <property type="nucleotide sequence ID" value="NZ_FNFE01000005.1"/>
</dbReference>
<sequence>MDAGETQLSSVKSVDRLFEIIDVLDELDGARVTEVAELLEMPKSTVHGHLSTMHQHGYVVKEGNEYYLSLQFLRLGEHARWRKQAYKLAHEKVSRLAERTDERAQFIIEEHGKGVYVHRETSEHGVETDSNIGESVPLHATAAGKAILSALPVPYADSLIEEIELERFTEHTITDRDELREELQTARDRNYVFNNEESTKGLSAVGVPVLEQSGAVLGAISVSGPTYRMNGDWFTEEIPLILLGTANELELDITFS</sequence>
<accession>A0A1G9CZ36</accession>
<evidence type="ECO:0000313" key="7">
    <source>
        <dbReference type="Proteomes" id="UP000198882"/>
    </source>
</evidence>
<evidence type="ECO:0000256" key="2">
    <source>
        <dbReference type="ARBA" id="ARBA00023125"/>
    </source>
</evidence>
<dbReference type="EMBL" id="FNFE01000005">
    <property type="protein sequence ID" value="SDK56863.1"/>
    <property type="molecule type" value="Genomic_DNA"/>
</dbReference>
<evidence type="ECO:0000259" key="4">
    <source>
        <dbReference type="PROSITE" id="PS51077"/>
    </source>
</evidence>
<dbReference type="InterPro" id="IPR050707">
    <property type="entry name" value="HTH_MetabolicPath_Reg"/>
</dbReference>
<dbReference type="STRING" id="1095776.SAMN04515672_3362"/>
<dbReference type="InterPro" id="IPR011991">
    <property type="entry name" value="ArsR-like_HTH"/>
</dbReference>
<dbReference type="InterPro" id="IPR005471">
    <property type="entry name" value="Tscrpt_reg_IclR_N"/>
</dbReference>
<protein>
    <submittedName>
        <fullName evidence="6">DNA-binding transcriptional regulator, IclR family</fullName>
    </submittedName>
</protein>
<reference evidence="7" key="1">
    <citation type="submission" date="2016-10" db="EMBL/GenBank/DDBJ databases">
        <authorList>
            <person name="Varghese N."/>
            <person name="Submissions S."/>
        </authorList>
    </citation>
    <scope>NUCLEOTIDE SEQUENCE [LARGE SCALE GENOMIC DNA]</scope>
    <source>
        <strain evidence="7">B4,CECT 8067,JCM 17497</strain>
    </source>
</reference>
<feature type="domain" description="IclR-ED" evidence="5">
    <location>
        <begin position="71"/>
        <end position="255"/>
    </location>
</feature>
<keyword evidence="3" id="KW-0804">Transcription</keyword>
<evidence type="ECO:0000256" key="3">
    <source>
        <dbReference type="ARBA" id="ARBA00023163"/>
    </source>
</evidence>
<dbReference type="SUPFAM" id="SSF55781">
    <property type="entry name" value="GAF domain-like"/>
    <property type="match status" value="1"/>
</dbReference>
<evidence type="ECO:0000259" key="5">
    <source>
        <dbReference type="PROSITE" id="PS51078"/>
    </source>
</evidence>
<dbReference type="SUPFAM" id="SSF46785">
    <property type="entry name" value="Winged helix' DNA-binding domain"/>
    <property type="match status" value="1"/>
</dbReference>
<organism evidence="6 7">
    <name type="scientific">Natronorubrum texcoconense</name>
    <dbReference type="NCBI Taxonomy" id="1095776"/>
    <lineage>
        <taxon>Archaea</taxon>
        <taxon>Methanobacteriati</taxon>
        <taxon>Methanobacteriota</taxon>
        <taxon>Stenosarchaea group</taxon>
        <taxon>Halobacteria</taxon>
        <taxon>Halobacteriales</taxon>
        <taxon>Natrialbaceae</taxon>
        <taxon>Natronorubrum</taxon>
    </lineage>
</organism>
<dbReference type="InterPro" id="IPR014757">
    <property type="entry name" value="Tscrpt_reg_IclR_C"/>
</dbReference>
<keyword evidence="1" id="KW-0805">Transcription regulation</keyword>
<keyword evidence="2 6" id="KW-0238">DNA-binding</keyword>
<dbReference type="Pfam" id="PF09339">
    <property type="entry name" value="HTH_IclR"/>
    <property type="match status" value="1"/>
</dbReference>
<name>A0A1G9CZ36_9EURY</name>
<evidence type="ECO:0000256" key="1">
    <source>
        <dbReference type="ARBA" id="ARBA00023015"/>
    </source>
</evidence>
<dbReference type="AlphaFoldDB" id="A0A1G9CZ36"/>
<dbReference type="GO" id="GO:0045892">
    <property type="term" value="P:negative regulation of DNA-templated transcription"/>
    <property type="evidence" value="ECO:0007669"/>
    <property type="project" value="TreeGrafter"/>
</dbReference>
<evidence type="ECO:0000313" key="6">
    <source>
        <dbReference type="EMBL" id="SDK56863.1"/>
    </source>
</evidence>
<dbReference type="PANTHER" id="PTHR30136:SF35">
    <property type="entry name" value="HTH-TYPE TRANSCRIPTIONAL REGULATOR RV1719"/>
    <property type="match status" value="1"/>
</dbReference>
<dbReference type="GO" id="GO:0003700">
    <property type="term" value="F:DNA-binding transcription factor activity"/>
    <property type="evidence" value="ECO:0007669"/>
    <property type="project" value="TreeGrafter"/>
</dbReference>